<keyword evidence="2" id="KW-1185">Reference proteome</keyword>
<sequence length="84" mass="9582">MIVRMWEVQAHPESLADVLSWVCERAVPAIGADPNLVGTEVFSSLDSRIVVITRWRREPRELEGPPGYLVTRKPHSWDFSPVEL</sequence>
<comment type="caution">
    <text evidence="1">The sequence shown here is derived from an EMBL/GenBank/DDBJ whole genome shotgun (WGS) entry which is preliminary data.</text>
</comment>
<evidence type="ECO:0000313" key="2">
    <source>
        <dbReference type="Proteomes" id="UP000548476"/>
    </source>
</evidence>
<evidence type="ECO:0008006" key="3">
    <source>
        <dbReference type="Google" id="ProtNLM"/>
    </source>
</evidence>
<dbReference type="AlphaFoldDB" id="A0A841FIR4"/>
<proteinExistence type="predicted"/>
<name>A0A841FIR4_9ACTN</name>
<organism evidence="1 2">
    <name type="scientific">Phytomonospora endophytica</name>
    <dbReference type="NCBI Taxonomy" id="714109"/>
    <lineage>
        <taxon>Bacteria</taxon>
        <taxon>Bacillati</taxon>
        <taxon>Actinomycetota</taxon>
        <taxon>Actinomycetes</taxon>
        <taxon>Micromonosporales</taxon>
        <taxon>Micromonosporaceae</taxon>
        <taxon>Phytomonospora</taxon>
    </lineage>
</organism>
<reference evidence="1 2" key="1">
    <citation type="submission" date="2020-08" db="EMBL/GenBank/DDBJ databases">
        <title>Genomic Encyclopedia of Type Strains, Phase IV (KMG-IV): sequencing the most valuable type-strain genomes for metagenomic binning, comparative biology and taxonomic classification.</title>
        <authorList>
            <person name="Goeker M."/>
        </authorList>
    </citation>
    <scope>NUCLEOTIDE SEQUENCE [LARGE SCALE GENOMIC DNA]</scope>
    <source>
        <strain evidence="1 2">YIM 65646</strain>
    </source>
</reference>
<accession>A0A841FIR4</accession>
<gene>
    <name evidence="1" type="ORF">HNR73_000884</name>
</gene>
<dbReference type="Proteomes" id="UP000548476">
    <property type="component" value="Unassembled WGS sequence"/>
</dbReference>
<dbReference type="RefSeq" id="WP_184785953.1">
    <property type="nucleotide sequence ID" value="NZ_BONT01000022.1"/>
</dbReference>
<dbReference type="EMBL" id="JACHGT010000002">
    <property type="protein sequence ID" value="MBB6033037.1"/>
    <property type="molecule type" value="Genomic_DNA"/>
</dbReference>
<protein>
    <recommendedName>
        <fullName evidence="3">ABM domain-containing protein</fullName>
    </recommendedName>
</protein>
<evidence type="ECO:0000313" key="1">
    <source>
        <dbReference type="EMBL" id="MBB6033037.1"/>
    </source>
</evidence>